<proteinExistence type="predicted"/>
<dbReference type="AlphaFoldDB" id="A0A1G7U9X8"/>
<gene>
    <name evidence="1" type="ORF">SAMN05216218_1461</name>
</gene>
<name>A0A1G7U9X8_9EURY</name>
<dbReference type="EMBL" id="FNBK01000046">
    <property type="protein sequence ID" value="SDG44415.1"/>
    <property type="molecule type" value="Genomic_DNA"/>
</dbReference>
<feature type="non-terminal residue" evidence="1">
    <location>
        <position position="1"/>
    </location>
</feature>
<evidence type="ECO:0000313" key="2">
    <source>
        <dbReference type="Proteomes" id="UP000199076"/>
    </source>
</evidence>
<organism evidence="1 2">
    <name type="scientific">Halorientalis regularis</name>
    <dbReference type="NCBI Taxonomy" id="660518"/>
    <lineage>
        <taxon>Archaea</taxon>
        <taxon>Methanobacteriati</taxon>
        <taxon>Methanobacteriota</taxon>
        <taxon>Stenosarchaea group</taxon>
        <taxon>Halobacteria</taxon>
        <taxon>Halobacteriales</taxon>
        <taxon>Haloarculaceae</taxon>
        <taxon>Halorientalis</taxon>
    </lineage>
</organism>
<keyword evidence="2" id="KW-1185">Reference proteome</keyword>
<protein>
    <submittedName>
        <fullName evidence="1">Uncharacterized protein</fullName>
    </submittedName>
</protein>
<dbReference type="Proteomes" id="UP000199076">
    <property type="component" value="Unassembled WGS sequence"/>
</dbReference>
<accession>A0A1G7U9X8</accession>
<reference evidence="2" key="1">
    <citation type="submission" date="2016-10" db="EMBL/GenBank/DDBJ databases">
        <authorList>
            <person name="Varghese N."/>
            <person name="Submissions S."/>
        </authorList>
    </citation>
    <scope>NUCLEOTIDE SEQUENCE [LARGE SCALE GENOMIC DNA]</scope>
    <source>
        <strain evidence="2">IBRC-M 10760</strain>
    </source>
</reference>
<evidence type="ECO:0000313" key="1">
    <source>
        <dbReference type="EMBL" id="SDG44415.1"/>
    </source>
</evidence>
<dbReference type="STRING" id="660518.SAMN05216218_1461"/>
<sequence>HVGTLRGWNRLCYAESFGDHLADSLEVGA</sequence>